<dbReference type="EMBL" id="JBHTNZ010000016">
    <property type="protein sequence ID" value="MFD1462395.1"/>
    <property type="molecule type" value="Genomic_DNA"/>
</dbReference>
<gene>
    <name evidence="2" type="primary">rfbC</name>
    <name evidence="2" type="ORF">ACFQ5D_13485</name>
</gene>
<keyword evidence="1 2" id="KW-0413">Isomerase</keyword>
<sequence>MLFTETVLSGVYLIGLELLTDVRGHFARAWCQDEFKSHGLECSFVQCNISYNEKKGTLRGLHYQASPYEEVKIVRCTKGSIYDVIVDLRPDSPTYKQWLSIELSDKNYKMLYIPKGFAHGFQTLSDNTEVFYQMSQVYKAEYARGVRWDDPEFNIEWPEEEKRIMSEKDQNYDGYRQ</sequence>
<dbReference type="GO" id="GO:0008830">
    <property type="term" value="F:dTDP-4-dehydrorhamnose 3,5-epimerase activity"/>
    <property type="evidence" value="ECO:0007669"/>
    <property type="project" value="UniProtKB-EC"/>
</dbReference>
<dbReference type="Gene3D" id="2.60.120.10">
    <property type="entry name" value="Jelly Rolls"/>
    <property type="match status" value="1"/>
</dbReference>
<dbReference type="SUPFAM" id="SSF51182">
    <property type="entry name" value="RmlC-like cupins"/>
    <property type="match status" value="1"/>
</dbReference>
<dbReference type="PANTHER" id="PTHR21047">
    <property type="entry name" value="DTDP-6-DEOXY-D-GLUCOSE-3,5 EPIMERASE"/>
    <property type="match status" value="1"/>
</dbReference>
<comment type="catalytic activity">
    <reaction evidence="1">
        <text>dTDP-4-dehydro-6-deoxy-alpha-D-glucose = dTDP-4-dehydro-beta-L-rhamnose</text>
        <dbReference type="Rhea" id="RHEA:16969"/>
        <dbReference type="ChEBI" id="CHEBI:57649"/>
        <dbReference type="ChEBI" id="CHEBI:62830"/>
        <dbReference type="EC" id="5.1.3.13"/>
    </reaction>
</comment>
<comment type="caution">
    <text evidence="2">The sequence shown here is derived from an EMBL/GenBank/DDBJ whole genome shotgun (WGS) entry which is preliminary data.</text>
</comment>
<organism evidence="2 3">
    <name type="scientific">Paenibacillus farraposensis</name>
    <dbReference type="NCBI Taxonomy" id="2807095"/>
    <lineage>
        <taxon>Bacteria</taxon>
        <taxon>Bacillati</taxon>
        <taxon>Bacillota</taxon>
        <taxon>Bacilli</taxon>
        <taxon>Bacillales</taxon>
        <taxon>Paenibacillaceae</taxon>
        <taxon>Paenibacillus</taxon>
    </lineage>
</organism>
<dbReference type="RefSeq" id="WP_229524027.1">
    <property type="nucleotide sequence ID" value="NZ_JAFFQR010000043.1"/>
</dbReference>
<dbReference type="Proteomes" id="UP001597340">
    <property type="component" value="Unassembled WGS sequence"/>
</dbReference>
<dbReference type="InterPro" id="IPR014710">
    <property type="entry name" value="RmlC-like_jellyroll"/>
</dbReference>
<comment type="pathway">
    <text evidence="1">Carbohydrate biosynthesis; dTDP-L-rhamnose biosynthesis.</text>
</comment>
<comment type="function">
    <text evidence="1">Catalyzes the epimerization of the C3' and C5'positions of dTDP-6-deoxy-D-xylo-4-hexulose, forming dTDP-6-deoxy-L-lyxo-4-hexulose.</text>
</comment>
<accession>A0ABW4DCI3</accession>
<proteinExistence type="inferred from homology"/>
<dbReference type="NCBIfam" id="TIGR01221">
    <property type="entry name" value="rmlC"/>
    <property type="match status" value="1"/>
</dbReference>
<keyword evidence="3" id="KW-1185">Reference proteome</keyword>
<dbReference type="CDD" id="cd00438">
    <property type="entry name" value="cupin_RmlC"/>
    <property type="match status" value="1"/>
</dbReference>
<dbReference type="InterPro" id="IPR011051">
    <property type="entry name" value="RmlC_Cupin_sf"/>
</dbReference>
<comment type="similarity">
    <text evidence="1">Belongs to the dTDP-4-dehydrorhamnose 3,5-epimerase family.</text>
</comment>
<evidence type="ECO:0000313" key="3">
    <source>
        <dbReference type="Proteomes" id="UP001597340"/>
    </source>
</evidence>
<dbReference type="Pfam" id="PF00908">
    <property type="entry name" value="dTDP_sugar_isom"/>
    <property type="match status" value="1"/>
</dbReference>
<comment type="subunit">
    <text evidence="1">Homodimer.</text>
</comment>
<evidence type="ECO:0000256" key="1">
    <source>
        <dbReference type="RuleBase" id="RU364069"/>
    </source>
</evidence>
<dbReference type="EC" id="5.1.3.13" evidence="1"/>
<name>A0ABW4DCI3_9BACL</name>
<dbReference type="InterPro" id="IPR000888">
    <property type="entry name" value="RmlC-like"/>
</dbReference>
<protein>
    <recommendedName>
        <fullName evidence="1">dTDP-4-dehydrorhamnose 3,5-epimerase</fullName>
        <ecNumber evidence="1">5.1.3.13</ecNumber>
    </recommendedName>
    <alternativeName>
        <fullName evidence="1">Thymidine diphospho-4-keto-rhamnose 3,5-epimerase</fullName>
    </alternativeName>
</protein>
<evidence type="ECO:0000313" key="2">
    <source>
        <dbReference type="EMBL" id="MFD1462395.1"/>
    </source>
</evidence>
<reference evidence="3" key="1">
    <citation type="journal article" date="2019" name="Int. J. Syst. Evol. Microbiol.">
        <title>The Global Catalogue of Microorganisms (GCM) 10K type strain sequencing project: providing services to taxonomists for standard genome sequencing and annotation.</title>
        <authorList>
            <consortium name="The Broad Institute Genomics Platform"/>
            <consortium name="The Broad Institute Genome Sequencing Center for Infectious Disease"/>
            <person name="Wu L."/>
            <person name="Ma J."/>
        </authorList>
    </citation>
    <scope>NUCLEOTIDE SEQUENCE [LARGE SCALE GENOMIC DNA]</scope>
    <source>
        <strain evidence="3">CCM 9147</strain>
    </source>
</reference>
<dbReference type="PANTHER" id="PTHR21047:SF2">
    <property type="entry name" value="THYMIDINE DIPHOSPHO-4-KETO-RHAMNOSE 3,5-EPIMERASE"/>
    <property type="match status" value="1"/>
</dbReference>